<dbReference type="Ensembl" id="ENSCCET00000040663.1">
    <property type="protein sequence ID" value="ENSCCEP00000027423.1"/>
    <property type="gene ID" value="ENSCCEG00000023954.1"/>
</dbReference>
<feature type="region of interest" description="Disordered" evidence="1">
    <location>
        <begin position="127"/>
        <end position="154"/>
    </location>
</feature>
<dbReference type="RefSeq" id="XP_023776426.1">
    <property type="nucleotide sequence ID" value="XM_023920658.1"/>
</dbReference>
<accession>A0A8C0VQ76</accession>
<dbReference type="PANTHER" id="PTHR14689">
    <property type="entry name" value="PHORBOL-ESTER_DAG-TYPE DOMAIN-CONTAINING PROTEIN"/>
    <property type="match status" value="1"/>
</dbReference>
<dbReference type="Pfam" id="PF13846">
    <property type="entry name" value="DUF4196"/>
    <property type="match status" value="1"/>
</dbReference>
<feature type="compositionally biased region" description="Polar residues" evidence="1">
    <location>
        <begin position="140"/>
        <end position="151"/>
    </location>
</feature>
<name>A0A8C0VQ76_CYACU</name>
<dbReference type="AlphaFoldDB" id="A0A8C0VQ76"/>
<feature type="region of interest" description="Disordered" evidence="1">
    <location>
        <begin position="1"/>
        <end position="113"/>
    </location>
</feature>
<organism evidence="4 5">
    <name type="scientific">Cyanistes caeruleus</name>
    <name type="common">Eurasian blue tit</name>
    <name type="synonym">Parus caeruleus</name>
    <dbReference type="NCBI Taxonomy" id="156563"/>
    <lineage>
        <taxon>Eukaryota</taxon>
        <taxon>Metazoa</taxon>
        <taxon>Chordata</taxon>
        <taxon>Craniata</taxon>
        <taxon>Vertebrata</taxon>
        <taxon>Euteleostomi</taxon>
        <taxon>Archelosauria</taxon>
        <taxon>Archosauria</taxon>
        <taxon>Dinosauria</taxon>
        <taxon>Saurischia</taxon>
        <taxon>Theropoda</taxon>
        <taxon>Coelurosauria</taxon>
        <taxon>Aves</taxon>
        <taxon>Neognathae</taxon>
        <taxon>Neoaves</taxon>
        <taxon>Telluraves</taxon>
        <taxon>Australaves</taxon>
        <taxon>Passeriformes</taxon>
        <taxon>Paridae</taxon>
        <taxon>Cyanistes</taxon>
    </lineage>
</organism>
<dbReference type="RefSeq" id="XP_023776415.1">
    <property type="nucleotide sequence ID" value="XM_023920647.1"/>
</dbReference>
<dbReference type="Pfam" id="PF13926">
    <property type="entry name" value="DUF4211"/>
    <property type="match status" value="1"/>
</dbReference>
<reference evidence="4" key="1">
    <citation type="submission" date="2025-08" db="UniProtKB">
        <authorList>
            <consortium name="Ensembl"/>
        </authorList>
    </citation>
    <scope>IDENTIFICATION</scope>
</reference>
<evidence type="ECO:0000259" key="2">
    <source>
        <dbReference type="Pfam" id="PF13846"/>
    </source>
</evidence>
<feature type="compositionally biased region" description="Acidic residues" evidence="1">
    <location>
        <begin position="181"/>
        <end position="191"/>
    </location>
</feature>
<feature type="region of interest" description="Disordered" evidence="1">
    <location>
        <begin position="171"/>
        <end position="245"/>
    </location>
</feature>
<gene>
    <name evidence="4" type="primary">CCDC82</name>
</gene>
<feature type="compositionally biased region" description="Acidic residues" evidence="1">
    <location>
        <begin position="215"/>
        <end position="225"/>
    </location>
</feature>
<dbReference type="PANTHER" id="PTHR14689:SF0">
    <property type="entry name" value="COILED-COIL DOMAIN-CONTAINING PROTEIN 82"/>
    <property type="match status" value="1"/>
</dbReference>
<feature type="compositionally biased region" description="Basic and acidic residues" evidence="1">
    <location>
        <begin position="73"/>
        <end position="85"/>
    </location>
</feature>
<feature type="domain" description="DUF4211" evidence="3">
    <location>
        <begin position="212"/>
        <end position="374"/>
    </location>
</feature>
<proteinExistence type="predicted"/>
<feature type="compositionally biased region" description="Polar residues" evidence="1">
    <location>
        <begin position="232"/>
        <end position="245"/>
    </location>
</feature>
<evidence type="ECO:0000313" key="5">
    <source>
        <dbReference type="Proteomes" id="UP000694410"/>
    </source>
</evidence>
<dbReference type="GeneID" id="111924480"/>
<evidence type="ECO:0000259" key="3">
    <source>
        <dbReference type="Pfam" id="PF13926"/>
    </source>
</evidence>
<protein>
    <submittedName>
        <fullName evidence="4">Coiled-coil domain containing 82</fullName>
    </submittedName>
</protein>
<feature type="domain" description="Coiled-coil" evidence="2">
    <location>
        <begin position="41"/>
        <end position="153"/>
    </location>
</feature>
<dbReference type="Proteomes" id="UP000694410">
    <property type="component" value="Unplaced"/>
</dbReference>
<dbReference type="InterPro" id="IPR025451">
    <property type="entry name" value="DUF4211"/>
</dbReference>
<reference evidence="4" key="2">
    <citation type="submission" date="2025-09" db="UniProtKB">
        <authorList>
            <consortium name="Ensembl"/>
        </authorList>
    </citation>
    <scope>IDENTIFICATION</scope>
</reference>
<feature type="compositionally biased region" description="Acidic residues" evidence="1">
    <location>
        <begin position="47"/>
        <end position="58"/>
    </location>
</feature>
<dbReference type="InterPro" id="IPR025244">
    <property type="entry name" value="CCDC82"/>
</dbReference>
<evidence type="ECO:0000256" key="1">
    <source>
        <dbReference type="SAM" id="MobiDB-lite"/>
    </source>
</evidence>
<sequence>MGVKPVVKRYETRNKTEVPSSKSRVDWRRTRRALILLDSNDESSATSEEESTTSESEIDEKNQAAVKNNLSDQEEKGRSGEVTKDGDDECVVPGKRNKLSASVMYDSDESEGSDILVRKVSAKRRCILDDDESSKEQQTDKTCPTENVSTSKKQKVLEKLKELVKQSAARRSCSTANCEDSNSEETMEEEPLCQLPLTPSEGSETDGDSLKDFVVEEDSDDDDIGNPEHVKSQNQPHQKQPNPSNSELLAHYIPQLSRCDHYVHFKRIVKAFLINAIDDTFLSSLYDGTRKKKYAQDILLSLHYLDDRFIQPRLENLICRSRWKDRYKERVDCYPDVRISLKSTKNMSCQACELKRCCRFNVLLSGRLYNSKTMEVDDFMSDDKQVLKVGIVCANRTRVYHNLKHFKYKLYMDCSSVAGLDGVEDEPVKDTVERLLNHLEESGWIQKKYDGLEDYMEDADNFQEEKID</sequence>
<dbReference type="GO" id="GO:0005634">
    <property type="term" value="C:nucleus"/>
    <property type="evidence" value="ECO:0007669"/>
    <property type="project" value="TreeGrafter"/>
</dbReference>
<evidence type="ECO:0000313" key="4">
    <source>
        <dbReference type="Ensembl" id="ENSCCEP00000027423.1"/>
    </source>
</evidence>
<dbReference type="CTD" id="79780"/>
<keyword evidence="5" id="KW-1185">Reference proteome</keyword>